<keyword evidence="1" id="KW-0732">Signal</keyword>
<keyword evidence="2" id="KW-0489">Methyltransferase</keyword>
<feature type="chain" id="PRO_5019333402" evidence="1">
    <location>
        <begin position="25"/>
        <end position="287"/>
    </location>
</feature>
<gene>
    <name evidence="2" type="ORF">CWE08_10750</name>
</gene>
<evidence type="ECO:0000313" key="2">
    <source>
        <dbReference type="EMBL" id="RUO19027.1"/>
    </source>
</evidence>
<keyword evidence="2" id="KW-0808">Transferase</keyword>
<proteinExistence type="predicted"/>
<accession>A0A432VRT9</accession>
<keyword evidence="3" id="KW-1185">Reference proteome</keyword>
<evidence type="ECO:0000313" key="3">
    <source>
        <dbReference type="Proteomes" id="UP000288395"/>
    </source>
</evidence>
<comment type="caution">
    <text evidence="2">The sequence shown here is derived from an EMBL/GenBank/DDBJ whole genome shotgun (WGS) entry which is preliminary data.</text>
</comment>
<dbReference type="Proteomes" id="UP000288395">
    <property type="component" value="Unassembled WGS sequence"/>
</dbReference>
<dbReference type="GO" id="GO:0008168">
    <property type="term" value="F:methyltransferase activity"/>
    <property type="evidence" value="ECO:0007669"/>
    <property type="project" value="UniProtKB-KW"/>
</dbReference>
<dbReference type="Gene3D" id="3.40.50.150">
    <property type="entry name" value="Vaccinia Virus protein VP39"/>
    <property type="match status" value="1"/>
</dbReference>
<dbReference type="PROSITE" id="PS51257">
    <property type="entry name" value="PROKAR_LIPOPROTEIN"/>
    <property type="match status" value="1"/>
</dbReference>
<dbReference type="RefSeq" id="WP_126768140.1">
    <property type="nucleotide sequence ID" value="NZ_PIPJ01000009.1"/>
</dbReference>
<dbReference type="PIRSF" id="PIRSF031679">
    <property type="entry name" value="Mtase_Alr7345_prd"/>
    <property type="match status" value="1"/>
</dbReference>
<sequence length="287" mass="31516">MKPSLFYGSTLVLSLGLVACQPSAQQAPAAAVEIPATHNLTSMLHNTARTPANAARDEYRNPVATLEFFGVEPDMTVVEIWPGGGWYSEILAPYLQPYGQFYAAHFPQSETRNFYVNSRNRYIERVASDPLFASTVVTEFAPLEQTPIAPAGSADVVLTFRNVHNWYMGDGDDALEGAFASFFTALKPGGVLGVVDHRLPEDRPDADMRSSGYVKQSLVVRYAEQAGFVLADSSEVNANPNDSADHPRGVWTLPPTLRLGDENRAHYQAIGESDRFTLKFIKPETSE</sequence>
<name>A0A432VRT9_9GAMM</name>
<dbReference type="InterPro" id="IPR016980">
    <property type="entry name" value="S-AdoMet-dep_MeTrfase_Alr7345"/>
</dbReference>
<protein>
    <submittedName>
        <fullName evidence="2">Methyltransferase</fullName>
    </submittedName>
</protein>
<organism evidence="2 3">
    <name type="scientific">Aliidiomarina iranensis</name>
    <dbReference type="NCBI Taxonomy" id="1434071"/>
    <lineage>
        <taxon>Bacteria</taxon>
        <taxon>Pseudomonadati</taxon>
        <taxon>Pseudomonadota</taxon>
        <taxon>Gammaproteobacteria</taxon>
        <taxon>Alteromonadales</taxon>
        <taxon>Idiomarinaceae</taxon>
        <taxon>Aliidiomarina</taxon>
    </lineage>
</organism>
<feature type="signal peptide" evidence="1">
    <location>
        <begin position="1"/>
        <end position="24"/>
    </location>
</feature>
<dbReference type="EMBL" id="PIPJ01000009">
    <property type="protein sequence ID" value="RUO19027.1"/>
    <property type="molecule type" value="Genomic_DNA"/>
</dbReference>
<reference evidence="3" key="1">
    <citation type="journal article" date="2018" name="Front. Microbiol.">
        <title>Genome-Based Analysis Reveals the Taxonomy and Diversity of the Family Idiomarinaceae.</title>
        <authorList>
            <person name="Liu Y."/>
            <person name="Lai Q."/>
            <person name="Shao Z."/>
        </authorList>
    </citation>
    <scope>NUCLEOTIDE SEQUENCE [LARGE SCALE GENOMIC DNA]</scope>
    <source>
        <strain evidence="3">GBPy7</strain>
    </source>
</reference>
<dbReference type="InterPro" id="IPR029063">
    <property type="entry name" value="SAM-dependent_MTases_sf"/>
</dbReference>
<dbReference type="SUPFAM" id="SSF53335">
    <property type="entry name" value="S-adenosyl-L-methionine-dependent methyltransferases"/>
    <property type="match status" value="1"/>
</dbReference>
<dbReference type="OrthoDB" id="9801692at2"/>
<dbReference type="AlphaFoldDB" id="A0A432VRT9"/>
<evidence type="ECO:0000256" key="1">
    <source>
        <dbReference type="SAM" id="SignalP"/>
    </source>
</evidence>
<dbReference type="GO" id="GO:0032259">
    <property type="term" value="P:methylation"/>
    <property type="evidence" value="ECO:0007669"/>
    <property type="project" value="UniProtKB-KW"/>
</dbReference>